<protein>
    <submittedName>
        <fullName evidence="8">Tyrosine-type recombinase/integrase</fullName>
    </submittedName>
</protein>
<dbReference type="GO" id="GO:0006310">
    <property type="term" value="P:DNA recombination"/>
    <property type="evidence" value="ECO:0007669"/>
    <property type="project" value="UniProtKB-KW"/>
</dbReference>
<dbReference type="InterPro" id="IPR044068">
    <property type="entry name" value="CB"/>
</dbReference>
<evidence type="ECO:0000259" key="7">
    <source>
        <dbReference type="PROSITE" id="PS51900"/>
    </source>
</evidence>
<dbReference type="GO" id="GO:0003677">
    <property type="term" value="F:DNA binding"/>
    <property type="evidence" value="ECO:0007669"/>
    <property type="project" value="UniProtKB-UniRule"/>
</dbReference>
<accession>A0A6G8IES9</accession>
<sequence length="478" mass="53274">MDRQIGVGQVKTAGNAMARGPLPKRGPRKSVIGSGRAALAEAIRRHPNDPGRQMAAFLEEAPLPSLIGRAREVSAKTRTNHGDMLRGAIADLKAINMRVQRLDQLNRRQVVALAAYWTNERGQTAGTVANKLSALRKFFTLVGRQDVVPKRDALYEALAASGVTQQMVTRQQVALDSKAWTPKGVLPREVIEEVRETHPHEALLLELMLAWGLRVSEALGLRPHASDTPDGLLVHRETKGGRWRKVPYLKDEQKAAYQRDVLDRCRQWAEKSRGLEMGYPKMTLKQARSRLYNVMADLGVTLERRGVVCHGLRHEFAGDMFFDLTGHRPPSENGAVADWYKKNKMQVNAAYQQVSEALGHWRRDISSAYLGSPAKMSTTQRARVEQWVEQIEGKPELLLRLLNGGAEQIWITGAAAQGLPLRNGETMQLAVRLRCGWTAADLNRVDDVVRAMATVPIQLIPCLGQQPQGEAVEVFLRR</sequence>
<dbReference type="SUPFAM" id="SSF56349">
    <property type="entry name" value="DNA breaking-rejoining enzymes"/>
    <property type="match status" value="1"/>
</dbReference>
<dbReference type="Gene3D" id="1.10.150.130">
    <property type="match status" value="1"/>
</dbReference>
<dbReference type="Pfam" id="PF00589">
    <property type="entry name" value="Phage_integrase"/>
    <property type="match status" value="1"/>
</dbReference>
<keyword evidence="3 5" id="KW-0238">DNA-binding</keyword>
<evidence type="ECO:0000256" key="4">
    <source>
        <dbReference type="ARBA" id="ARBA00023172"/>
    </source>
</evidence>
<dbReference type="GO" id="GO:0015074">
    <property type="term" value="P:DNA integration"/>
    <property type="evidence" value="ECO:0007669"/>
    <property type="project" value="UniProtKB-KW"/>
</dbReference>
<dbReference type="Pfam" id="PF02899">
    <property type="entry name" value="Phage_int_SAM_1"/>
    <property type="match status" value="1"/>
</dbReference>
<evidence type="ECO:0000256" key="3">
    <source>
        <dbReference type="ARBA" id="ARBA00023125"/>
    </source>
</evidence>
<dbReference type="PROSITE" id="PS51900">
    <property type="entry name" value="CB"/>
    <property type="match status" value="1"/>
</dbReference>
<evidence type="ECO:0000256" key="2">
    <source>
        <dbReference type="ARBA" id="ARBA00022908"/>
    </source>
</evidence>
<dbReference type="EMBL" id="CP049989">
    <property type="protein sequence ID" value="QIM51697.1"/>
    <property type="molecule type" value="Genomic_DNA"/>
</dbReference>
<evidence type="ECO:0000256" key="5">
    <source>
        <dbReference type="PROSITE-ProRule" id="PRU01248"/>
    </source>
</evidence>
<comment type="similarity">
    <text evidence="1">Belongs to the 'phage' integrase family.</text>
</comment>
<evidence type="ECO:0000313" key="8">
    <source>
        <dbReference type="EMBL" id="QIM51697.1"/>
    </source>
</evidence>
<evidence type="ECO:0000256" key="6">
    <source>
        <dbReference type="SAM" id="MobiDB-lite"/>
    </source>
</evidence>
<keyword evidence="4" id="KW-0233">DNA recombination</keyword>
<dbReference type="AlphaFoldDB" id="A0A6G8IES9"/>
<dbReference type="Proteomes" id="UP000503162">
    <property type="component" value="Chromosome"/>
</dbReference>
<dbReference type="InterPro" id="IPR013762">
    <property type="entry name" value="Integrase-like_cat_sf"/>
</dbReference>
<dbReference type="InterPro" id="IPR050090">
    <property type="entry name" value="Tyrosine_recombinase_XerCD"/>
</dbReference>
<keyword evidence="2" id="KW-0229">DNA integration</keyword>
<dbReference type="RefSeq" id="WP_166225879.1">
    <property type="nucleotide sequence ID" value="NZ_CP049989.1"/>
</dbReference>
<dbReference type="Gene3D" id="1.10.443.10">
    <property type="entry name" value="Intergrase catalytic core"/>
    <property type="match status" value="1"/>
</dbReference>
<organism evidence="8 9">
    <name type="scientific">Hydrogenophaga crocea</name>
    <dbReference type="NCBI Taxonomy" id="2716225"/>
    <lineage>
        <taxon>Bacteria</taxon>
        <taxon>Pseudomonadati</taxon>
        <taxon>Pseudomonadota</taxon>
        <taxon>Betaproteobacteria</taxon>
        <taxon>Burkholderiales</taxon>
        <taxon>Comamonadaceae</taxon>
        <taxon>Hydrogenophaga</taxon>
    </lineage>
</organism>
<dbReference type="PANTHER" id="PTHR30349">
    <property type="entry name" value="PHAGE INTEGRASE-RELATED"/>
    <property type="match status" value="1"/>
</dbReference>
<dbReference type="KEGG" id="hcz:G9Q37_05845"/>
<dbReference type="InterPro" id="IPR002104">
    <property type="entry name" value="Integrase_catalytic"/>
</dbReference>
<proteinExistence type="inferred from homology"/>
<evidence type="ECO:0000313" key="9">
    <source>
        <dbReference type="Proteomes" id="UP000503162"/>
    </source>
</evidence>
<reference evidence="8 9" key="1">
    <citation type="submission" date="2020-03" db="EMBL/GenBank/DDBJ databases">
        <title>Hydrogenophaga sp. nov. isolated from cyanobacterial mat.</title>
        <authorList>
            <person name="Thorat V."/>
            <person name="Kirdat K."/>
            <person name="Tiwarekar B."/>
            <person name="Costa E.D."/>
            <person name="Yadav A."/>
        </authorList>
    </citation>
    <scope>NUCLEOTIDE SEQUENCE [LARGE SCALE GENOMIC DNA]</scope>
    <source>
        <strain evidence="8 9">BA0156</strain>
    </source>
</reference>
<dbReference type="InterPro" id="IPR004107">
    <property type="entry name" value="Integrase_SAM-like_N"/>
</dbReference>
<feature type="domain" description="Core-binding (CB)" evidence="7">
    <location>
        <begin position="48"/>
        <end position="143"/>
    </location>
</feature>
<feature type="region of interest" description="Disordered" evidence="6">
    <location>
        <begin position="1"/>
        <end position="31"/>
    </location>
</feature>
<keyword evidence="9" id="KW-1185">Reference proteome</keyword>
<gene>
    <name evidence="8" type="ORF">G9Q37_05845</name>
</gene>
<evidence type="ECO:0000256" key="1">
    <source>
        <dbReference type="ARBA" id="ARBA00008857"/>
    </source>
</evidence>
<name>A0A6G8IES9_9BURK</name>
<dbReference type="PANTHER" id="PTHR30349:SF41">
    <property type="entry name" value="INTEGRASE_RECOMBINASE PROTEIN MJ0367-RELATED"/>
    <property type="match status" value="1"/>
</dbReference>
<dbReference type="InterPro" id="IPR011010">
    <property type="entry name" value="DNA_brk_join_enz"/>
</dbReference>
<dbReference type="InterPro" id="IPR010998">
    <property type="entry name" value="Integrase_recombinase_N"/>
</dbReference>